<keyword evidence="2" id="KW-1185">Reference proteome</keyword>
<evidence type="ECO:0000313" key="2">
    <source>
        <dbReference type="Proteomes" id="UP000601099"/>
    </source>
</evidence>
<comment type="caution">
    <text evidence="1">The sequence shown here is derived from an EMBL/GenBank/DDBJ whole genome shotgun (WGS) entry which is preliminary data.</text>
</comment>
<accession>A0ABS0L867</accession>
<dbReference type="PANTHER" id="PTHR37463">
    <property type="entry name" value="GSL3115 PROTEIN"/>
    <property type="match status" value="1"/>
</dbReference>
<dbReference type="EMBL" id="JADWYK010000014">
    <property type="protein sequence ID" value="MBG8555542.1"/>
    <property type="molecule type" value="Genomic_DNA"/>
</dbReference>
<organism evidence="1 2">
    <name type="scientific">Hymenobacter guriensis</name>
    <dbReference type="NCBI Taxonomy" id="2793065"/>
    <lineage>
        <taxon>Bacteria</taxon>
        <taxon>Pseudomonadati</taxon>
        <taxon>Bacteroidota</taxon>
        <taxon>Cytophagia</taxon>
        <taxon>Cytophagales</taxon>
        <taxon>Hymenobacteraceae</taxon>
        <taxon>Hymenobacter</taxon>
    </lineage>
</organism>
<dbReference type="InterPro" id="IPR017136">
    <property type="entry name" value="UCP037205"/>
</dbReference>
<sequence>MPRASSLPTKLTKGNLPSKTCLTCGRPFEYRKKWRSCWDEVKYCGEKCQRNKPRPEAPPTA</sequence>
<gene>
    <name evidence="1" type="ORF">I5L79_18500</name>
</gene>
<dbReference type="Pfam" id="PF10013">
    <property type="entry name" value="DUF2256"/>
    <property type="match status" value="1"/>
</dbReference>
<dbReference type="PANTHER" id="PTHR37463:SF1">
    <property type="entry name" value="DUF2256 DOMAIN-CONTAINING PROTEIN"/>
    <property type="match status" value="1"/>
</dbReference>
<protein>
    <submittedName>
        <fullName evidence="1">DUF2256 domain-containing protein</fullName>
    </submittedName>
</protein>
<dbReference type="Proteomes" id="UP000601099">
    <property type="component" value="Unassembled WGS sequence"/>
</dbReference>
<proteinExistence type="predicted"/>
<name>A0ABS0L867_9BACT</name>
<reference evidence="1 2" key="1">
    <citation type="submission" date="2020-11" db="EMBL/GenBank/DDBJ databases">
        <title>Hymenobacter sp.</title>
        <authorList>
            <person name="Kim M.K."/>
        </authorList>
    </citation>
    <scope>NUCLEOTIDE SEQUENCE [LARGE SCALE GENOMIC DNA]</scope>
    <source>
        <strain evidence="1 2">BT594</strain>
    </source>
</reference>
<evidence type="ECO:0000313" key="1">
    <source>
        <dbReference type="EMBL" id="MBG8555542.1"/>
    </source>
</evidence>
<dbReference type="RefSeq" id="WP_196956564.1">
    <property type="nucleotide sequence ID" value="NZ_JADWYK010000014.1"/>
</dbReference>